<evidence type="ECO:0000256" key="1">
    <source>
        <dbReference type="ARBA" id="ARBA00004194"/>
    </source>
</evidence>
<comment type="subcellular location">
    <subcellularLocation>
        <location evidence="1">Golgi apparatus membrane</location>
        <topology evidence="1">Single-pass membrane protein</topology>
    </subcellularLocation>
</comment>
<dbReference type="InterPro" id="IPR006514">
    <property type="entry name" value="IRX15/GXM/AGM"/>
</dbReference>
<keyword evidence="4" id="KW-0472">Membrane</keyword>
<dbReference type="GO" id="GO:0000139">
    <property type="term" value="C:Golgi membrane"/>
    <property type="evidence" value="ECO:0007669"/>
    <property type="project" value="UniProtKB-SubCell"/>
</dbReference>
<protein>
    <submittedName>
        <fullName evidence="6">Uncharacterized protein</fullName>
    </submittedName>
</protein>
<sequence>MDRGGYPVGRRPRQTREEHARAINDLPNELYDVAWDIVLIDGPSGWNLTSPGQMPSRQSSPARWRRWGKGLDSGLATTDRGRGGPRWRWPGSGLSAAKSSGVVELKRWGQPLPPLSLGGAILHLAPLPRLTGEASPPPSSRISPPPGGCPVLDRGRGCLLCRAPDGHLVGLVPGAGGGERSRACEQGQLARDNQGRATAASSPAAMGYLFGSEKEEGEEK</sequence>
<reference evidence="6" key="2">
    <citation type="submission" date="2008-12" db="EMBL/GenBank/DDBJ databases">
        <title>Improved gene annotation of the rice (Oryza sativa) genomes.</title>
        <authorList>
            <person name="Wang J."/>
            <person name="Li R."/>
            <person name="Fan W."/>
            <person name="Huang Q."/>
            <person name="Zhang J."/>
            <person name="Zhou Y."/>
            <person name="Hu Y."/>
            <person name="Zi S."/>
            <person name="Li J."/>
            <person name="Ni P."/>
            <person name="Zheng H."/>
            <person name="Zhang Y."/>
            <person name="Zhao M."/>
            <person name="Hao Q."/>
            <person name="McDermott J."/>
            <person name="Samudrala R."/>
            <person name="Kristiansen K."/>
            <person name="Wong G.K.-S."/>
        </authorList>
    </citation>
    <scope>NUCLEOTIDE SEQUENCE</scope>
</reference>
<gene>
    <name evidence="6" type="ORF">OsJ_18733</name>
</gene>
<dbReference type="Proteomes" id="UP000007752">
    <property type="component" value="Chromosome 5"/>
</dbReference>
<dbReference type="EMBL" id="CM000142">
    <property type="protein sequence ID" value="EEE63908.1"/>
    <property type="molecule type" value="Genomic_DNA"/>
</dbReference>
<evidence type="ECO:0000256" key="5">
    <source>
        <dbReference type="SAM" id="MobiDB-lite"/>
    </source>
</evidence>
<feature type="region of interest" description="Disordered" evidence="5">
    <location>
        <begin position="49"/>
        <end position="86"/>
    </location>
</feature>
<accession>B9FPV9</accession>
<dbReference type="Pfam" id="PF21729">
    <property type="entry name" value="IRX15_IRX15L_GXM"/>
    <property type="match status" value="1"/>
</dbReference>
<keyword evidence="2" id="KW-0812">Transmembrane</keyword>
<keyword evidence="3" id="KW-1133">Transmembrane helix</keyword>
<dbReference type="PANTHER" id="PTHR31444">
    <property type="entry name" value="OS11G0490100 PROTEIN"/>
    <property type="match status" value="1"/>
</dbReference>
<reference evidence="6" key="1">
    <citation type="journal article" date="2005" name="PLoS Biol.">
        <title>The genomes of Oryza sativa: a history of duplications.</title>
        <authorList>
            <person name="Yu J."/>
            <person name="Wang J."/>
            <person name="Lin W."/>
            <person name="Li S."/>
            <person name="Li H."/>
            <person name="Zhou J."/>
            <person name="Ni P."/>
            <person name="Dong W."/>
            <person name="Hu S."/>
            <person name="Zeng C."/>
            <person name="Zhang J."/>
            <person name="Zhang Y."/>
            <person name="Li R."/>
            <person name="Xu Z."/>
            <person name="Li S."/>
            <person name="Li X."/>
            <person name="Zheng H."/>
            <person name="Cong L."/>
            <person name="Lin L."/>
            <person name="Yin J."/>
            <person name="Geng J."/>
            <person name="Li G."/>
            <person name="Shi J."/>
            <person name="Liu J."/>
            <person name="Lv H."/>
            <person name="Li J."/>
            <person name="Wang J."/>
            <person name="Deng Y."/>
            <person name="Ran L."/>
            <person name="Shi X."/>
            <person name="Wang X."/>
            <person name="Wu Q."/>
            <person name="Li C."/>
            <person name="Ren X."/>
            <person name="Wang J."/>
            <person name="Wang X."/>
            <person name="Li D."/>
            <person name="Liu D."/>
            <person name="Zhang X."/>
            <person name="Ji Z."/>
            <person name="Zhao W."/>
            <person name="Sun Y."/>
            <person name="Zhang Z."/>
            <person name="Bao J."/>
            <person name="Han Y."/>
            <person name="Dong L."/>
            <person name="Ji J."/>
            <person name="Chen P."/>
            <person name="Wu S."/>
            <person name="Liu J."/>
            <person name="Xiao Y."/>
            <person name="Bu D."/>
            <person name="Tan J."/>
            <person name="Yang L."/>
            <person name="Ye C."/>
            <person name="Zhang J."/>
            <person name="Xu J."/>
            <person name="Zhou Y."/>
            <person name="Yu Y."/>
            <person name="Zhang B."/>
            <person name="Zhuang S."/>
            <person name="Wei H."/>
            <person name="Liu B."/>
            <person name="Lei M."/>
            <person name="Yu H."/>
            <person name="Li Y."/>
            <person name="Xu H."/>
            <person name="Wei S."/>
            <person name="He X."/>
            <person name="Fang L."/>
            <person name="Zhang Z."/>
            <person name="Zhang Y."/>
            <person name="Huang X."/>
            <person name="Su Z."/>
            <person name="Tong W."/>
            <person name="Li J."/>
            <person name="Tong Z."/>
            <person name="Li S."/>
            <person name="Ye J."/>
            <person name="Wang L."/>
            <person name="Fang L."/>
            <person name="Lei T."/>
            <person name="Chen C."/>
            <person name="Chen H."/>
            <person name="Xu Z."/>
            <person name="Li H."/>
            <person name="Huang H."/>
            <person name="Zhang F."/>
            <person name="Xu H."/>
            <person name="Li N."/>
            <person name="Zhao C."/>
            <person name="Li S."/>
            <person name="Dong L."/>
            <person name="Huang Y."/>
            <person name="Li L."/>
            <person name="Xi Y."/>
            <person name="Qi Q."/>
            <person name="Li W."/>
            <person name="Zhang B."/>
            <person name="Hu W."/>
            <person name="Zhang Y."/>
            <person name="Tian X."/>
            <person name="Jiao Y."/>
            <person name="Liang X."/>
            <person name="Jin J."/>
            <person name="Gao L."/>
            <person name="Zheng W."/>
            <person name="Hao B."/>
            <person name="Liu S."/>
            <person name="Wang W."/>
            <person name="Yuan L."/>
            <person name="Cao M."/>
            <person name="McDermott J."/>
            <person name="Samudrala R."/>
            <person name="Wang J."/>
            <person name="Wong G.K."/>
            <person name="Yang H."/>
        </authorList>
    </citation>
    <scope>NUCLEOTIDE SEQUENCE [LARGE SCALE GENOMIC DNA]</scope>
</reference>
<evidence type="ECO:0000313" key="6">
    <source>
        <dbReference type="EMBL" id="EEE63908.1"/>
    </source>
</evidence>
<evidence type="ECO:0000256" key="3">
    <source>
        <dbReference type="ARBA" id="ARBA00022989"/>
    </source>
</evidence>
<evidence type="ECO:0000256" key="4">
    <source>
        <dbReference type="ARBA" id="ARBA00023136"/>
    </source>
</evidence>
<proteinExistence type="predicted"/>
<feature type="compositionally biased region" description="Polar residues" evidence="5">
    <location>
        <begin position="49"/>
        <end position="61"/>
    </location>
</feature>
<dbReference type="GO" id="GO:0045492">
    <property type="term" value="P:xylan biosynthetic process"/>
    <property type="evidence" value="ECO:0007669"/>
    <property type="project" value="InterPro"/>
</dbReference>
<evidence type="ECO:0000256" key="2">
    <source>
        <dbReference type="ARBA" id="ARBA00022692"/>
    </source>
</evidence>
<feature type="region of interest" description="Disordered" evidence="5">
    <location>
        <begin position="174"/>
        <end position="220"/>
    </location>
</feature>
<name>B9FPV9_ORYSJ</name>
<dbReference type="AlphaFoldDB" id="B9FPV9"/>
<organism evidence="6">
    <name type="scientific">Oryza sativa subsp. japonica</name>
    <name type="common">Rice</name>
    <dbReference type="NCBI Taxonomy" id="39947"/>
    <lineage>
        <taxon>Eukaryota</taxon>
        <taxon>Viridiplantae</taxon>
        <taxon>Streptophyta</taxon>
        <taxon>Embryophyta</taxon>
        <taxon>Tracheophyta</taxon>
        <taxon>Spermatophyta</taxon>
        <taxon>Magnoliopsida</taxon>
        <taxon>Liliopsida</taxon>
        <taxon>Poales</taxon>
        <taxon>Poaceae</taxon>
        <taxon>BOP clade</taxon>
        <taxon>Oryzoideae</taxon>
        <taxon>Oryzeae</taxon>
        <taxon>Oryzinae</taxon>
        <taxon>Oryza</taxon>
        <taxon>Oryza sativa</taxon>
    </lineage>
</organism>